<evidence type="ECO:0000313" key="11">
    <source>
        <dbReference type="Proteomes" id="UP000006746"/>
    </source>
</evidence>
<dbReference type="SUPFAM" id="SSF52540">
    <property type="entry name" value="P-loop containing nucleoside triphosphate hydrolases"/>
    <property type="match status" value="1"/>
</dbReference>
<evidence type="ECO:0000256" key="5">
    <source>
        <dbReference type="ARBA" id="ARBA00022989"/>
    </source>
</evidence>
<dbReference type="InterPro" id="IPR036640">
    <property type="entry name" value="ABC1_TM_sf"/>
</dbReference>
<dbReference type="InterPro" id="IPR039421">
    <property type="entry name" value="Type_1_exporter"/>
</dbReference>
<feature type="transmembrane region" description="Helical" evidence="7">
    <location>
        <begin position="59"/>
        <end position="78"/>
    </location>
</feature>
<dbReference type="GO" id="GO:0042883">
    <property type="term" value="P:cysteine transport"/>
    <property type="evidence" value="ECO:0007669"/>
    <property type="project" value="InterPro"/>
</dbReference>
<keyword evidence="2 7" id="KW-0812">Transmembrane</keyword>
<dbReference type="CDD" id="cd18584">
    <property type="entry name" value="ABC_6TM_AarD_CydD"/>
    <property type="match status" value="1"/>
</dbReference>
<dbReference type="NCBIfam" id="TIGR02857">
    <property type="entry name" value="CydD"/>
    <property type="match status" value="1"/>
</dbReference>
<keyword evidence="3" id="KW-0547">Nucleotide-binding</keyword>
<evidence type="ECO:0000256" key="1">
    <source>
        <dbReference type="ARBA" id="ARBA00004651"/>
    </source>
</evidence>
<keyword evidence="4 10" id="KW-0067">ATP-binding</keyword>
<dbReference type="InterPro" id="IPR003439">
    <property type="entry name" value="ABC_transporter-like_ATP-bd"/>
</dbReference>
<feature type="domain" description="ABC transmembrane type-1" evidence="9">
    <location>
        <begin position="29"/>
        <end position="313"/>
    </location>
</feature>
<reference evidence="10 11" key="1">
    <citation type="journal article" date="2012" name="J. Bacteriol.">
        <title>Genome Sequence of Oceanibaculum indicum Type Strain P24.</title>
        <authorList>
            <person name="Lai Q."/>
            <person name="Shao Z."/>
        </authorList>
    </citation>
    <scope>NUCLEOTIDE SEQUENCE [LARGE SCALE GENOMIC DNA]</scope>
    <source>
        <strain evidence="10 11">P24</strain>
    </source>
</reference>
<comment type="subcellular location">
    <subcellularLocation>
        <location evidence="1">Cell membrane</location>
        <topology evidence="1">Multi-pass membrane protein</topology>
    </subcellularLocation>
</comment>
<dbReference type="AlphaFoldDB" id="K2K6A7"/>
<evidence type="ECO:0000256" key="4">
    <source>
        <dbReference type="ARBA" id="ARBA00022840"/>
    </source>
</evidence>
<name>K2K6A7_9PROT</name>
<dbReference type="GO" id="GO:0005886">
    <property type="term" value="C:plasma membrane"/>
    <property type="evidence" value="ECO:0007669"/>
    <property type="project" value="UniProtKB-SubCell"/>
</dbReference>
<dbReference type="Gene3D" id="1.20.1560.10">
    <property type="entry name" value="ABC transporter type 1, transmembrane domain"/>
    <property type="match status" value="1"/>
</dbReference>
<dbReference type="Proteomes" id="UP000006746">
    <property type="component" value="Unassembled WGS sequence"/>
</dbReference>
<dbReference type="InterPro" id="IPR027417">
    <property type="entry name" value="P-loop_NTPase"/>
</dbReference>
<keyword evidence="11" id="KW-1185">Reference proteome</keyword>
<protein>
    <submittedName>
        <fullName evidence="10">ATP-binding/permease cydD</fullName>
    </submittedName>
</protein>
<accession>K2K6A7</accession>
<evidence type="ECO:0000256" key="6">
    <source>
        <dbReference type="ARBA" id="ARBA00023136"/>
    </source>
</evidence>
<evidence type="ECO:0000259" key="8">
    <source>
        <dbReference type="PROSITE" id="PS50893"/>
    </source>
</evidence>
<evidence type="ECO:0000256" key="2">
    <source>
        <dbReference type="ARBA" id="ARBA00022692"/>
    </source>
</evidence>
<gene>
    <name evidence="10" type="ORF">P24_13413</name>
</gene>
<feature type="transmembrane region" description="Helical" evidence="7">
    <location>
        <begin position="164"/>
        <end position="181"/>
    </location>
</feature>
<dbReference type="Gene3D" id="3.40.50.300">
    <property type="entry name" value="P-loop containing nucleotide triphosphate hydrolases"/>
    <property type="match status" value="1"/>
</dbReference>
<proteinExistence type="predicted"/>
<dbReference type="STRING" id="1207063.P24_13413"/>
<keyword evidence="6 7" id="KW-0472">Membrane</keyword>
<dbReference type="GO" id="GO:0140359">
    <property type="term" value="F:ABC-type transporter activity"/>
    <property type="evidence" value="ECO:0007669"/>
    <property type="project" value="InterPro"/>
</dbReference>
<evidence type="ECO:0000256" key="7">
    <source>
        <dbReference type="SAM" id="Phobius"/>
    </source>
</evidence>
<feature type="transmembrane region" description="Helical" evidence="7">
    <location>
        <begin position="29"/>
        <end position="53"/>
    </location>
</feature>
<comment type="caution">
    <text evidence="10">The sequence shown here is derived from an EMBL/GenBank/DDBJ whole genome shotgun (WGS) entry which is preliminary data.</text>
</comment>
<dbReference type="Pfam" id="PF00005">
    <property type="entry name" value="ABC_tran"/>
    <property type="match status" value="1"/>
</dbReference>
<dbReference type="PATRIC" id="fig|1207063.3.peg.2711"/>
<dbReference type="PROSITE" id="PS50893">
    <property type="entry name" value="ABC_TRANSPORTER_2"/>
    <property type="match status" value="1"/>
</dbReference>
<dbReference type="Pfam" id="PF00664">
    <property type="entry name" value="ABC_membrane"/>
    <property type="match status" value="1"/>
</dbReference>
<dbReference type="SMART" id="SM00382">
    <property type="entry name" value="AAA"/>
    <property type="match status" value="1"/>
</dbReference>
<dbReference type="eggNOG" id="COG4988">
    <property type="taxonomic scope" value="Bacteria"/>
</dbReference>
<dbReference type="GO" id="GO:0016887">
    <property type="term" value="F:ATP hydrolysis activity"/>
    <property type="evidence" value="ECO:0007669"/>
    <property type="project" value="InterPro"/>
</dbReference>
<dbReference type="InterPro" id="IPR003593">
    <property type="entry name" value="AAA+_ATPase"/>
</dbReference>
<sequence>MSDRPKRTHLDQLVGAEGAGARRAARMEVLAALLWIPAAALLAMAIDGLVFATSGADDLPFYLAGFLAIALLRGLLVMQATRLADRSSLRVQGRLRDALASALARQSPFDTGRVATGQAAATLTDHVAALGPWLTRYQPSRLKVMLVPAIIALAVLPVSWAASIALLLAGPLIPIFMALIGQRVRIASERQLSELGTMNAYLLDRLQGLTTIRLLGAGGQALARLEQAAQALRIGTMRVLRLAFLSSAVLELFAAVGVALVAVYVGFSLLGYLQFGAYDAPLTLAEGLFILLLAPDFFLPMREFAASYHDRATAEAAGKAIAGILESDRPALLGEGAAAVPLNGPARIRLTGARFGYDGTRPVLAGLDLDIPSGEKLALVGPSGSGKSTILALIAGLLRADAGSVEVAGQALTDETADGWRARLAWVGQRPYFLHGSLRRNLTLGHPDRALGEIADALQLASAESVVARLPRGDATLLGEAGQGISGGEGQRLAVARAALRGADIILADEPTAHLDAETAQAVADGLFRLAEGRTLILATHDEALAARCDRIVRLHP</sequence>
<feature type="domain" description="ABC transporter" evidence="8">
    <location>
        <begin position="348"/>
        <end position="557"/>
    </location>
</feature>
<dbReference type="SUPFAM" id="SSF90123">
    <property type="entry name" value="ABC transporter transmembrane region"/>
    <property type="match status" value="1"/>
</dbReference>
<dbReference type="PROSITE" id="PS50929">
    <property type="entry name" value="ABC_TM1F"/>
    <property type="match status" value="1"/>
</dbReference>
<evidence type="ECO:0000256" key="3">
    <source>
        <dbReference type="ARBA" id="ARBA00022741"/>
    </source>
</evidence>
<dbReference type="GO" id="GO:0005524">
    <property type="term" value="F:ATP binding"/>
    <property type="evidence" value="ECO:0007669"/>
    <property type="project" value="UniProtKB-KW"/>
</dbReference>
<evidence type="ECO:0000259" key="9">
    <source>
        <dbReference type="PROSITE" id="PS50929"/>
    </source>
</evidence>
<feature type="transmembrane region" description="Helical" evidence="7">
    <location>
        <begin position="142"/>
        <end position="158"/>
    </location>
</feature>
<evidence type="ECO:0000313" key="10">
    <source>
        <dbReference type="EMBL" id="EKE72975.1"/>
    </source>
</evidence>
<dbReference type="InterPro" id="IPR011527">
    <property type="entry name" value="ABC1_TM_dom"/>
</dbReference>
<dbReference type="EMBL" id="AMRL01000018">
    <property type="protein sequence ID" value="EKE72975.1"/>
    <property type="molecule type" value="Genomic_DNA"/>
</dbReference>
<dbReference type="PANTHER" id="PTHR24221:SF590">
    <property type="entry name" value="COMPONENT LINKED WITH THE ASSEMBLY OF CYTOCHROME' TRANSPORT TRANSMEMBRANE ATP-BINDING PROTEIN ABC TRANSPORTER CYDD-RELATED"/>
    <property type="match status" value="1"/>
</dbReference>
<dbReference type="PANTHER" id="PTHR24221">
    <property type="entry name" value="ATP-BINDING CASSETTE SUB-FAMILY B"/>
    <property type="match status" value="1"/>
</dbReference>
<feature type="transmembrane region" description="Helical" evidence="7">
    <location>
        <begin position="242"/>
        <end position="270"/>
    </location>
</feature>
<keyword evidence="5 7" id="KW-1133">Transmembrane helix</keyword>
<dbReference type="RefSeq" id="WP_008945287.1">
    <property type="nucleotide sequence ID" value="NZ_AMRL01000018.1"/>
</dbReference>
<dbReference type="InterPro" id="IPR014216">
    <property type="entry name" value="ABC_transptr_CydD"/>
</dbReference>
<dbReference type="CDD" id="cd03228">
    <property type="entry name" value="ABCC_MRP_Like"/>
    <property type="match status" value="1"/>
</dbReference>
<organism evidence="10 11">
    <name type="scientific">Oceanibaculum indicum P24</name>
    <dbReference type="NCBI Taxonomy" id="1207063"/>
    <lineage>
        <taxon>Bacteria</taxon>
        <taxon>Pseudomonadati</taxon>
        <taxon>Pseudomonadota</taxon>
        <taxon>Alphaproteobacteria</taxon>
        <taxon>Rhodospirillales</taxon>
        <taxon>Oceanibaculaceae</taxon>
        <taxon>Oceanibaculum</taxon>
    </lineage>
</organism>